<dbReference type="Proteomes" id="UP000011618">
    <property type="component" value="Unassembled WGS sequence"/>
</dbReference>
<feature type="transmembrane region" description="Helical" evidence="1">
    <location>
        <begin position="256"/>
        <end position="276"/>
    </location>
</feature>
<keyword evidence="1" id="KW-0812">Transmembrane</keyword>
<keyword evidence="1" id="KW-0472">Membrane</keyword>
<evidence type="ECO:0000313" key="2">
    <source>
        <dbReference type="EMBL" id="ELY73203.1"/>
    </source>
</evidence>
<sequence>MKFININSGTIRSGIVATLTLMLAVSMIAGGAAAQIDRSNGYVANDTTVDADGPTTVDVDLTAATDTSLDTDPLEVTTYVVDGDGNVVDNQTASLNSEGTATHSYDVDRGSYDVEVVTANQTRADSMLSSSSFTTTEDRNSAAEVTNKTVEVTGSTELIYSDLSVDSNASSNASITVDLLDGNDSTVAFDTVSVAPNESGSVEFDVTEDELNLSEGNYTVEVYTTDSTTADYVTADIGTESESILAPITSGSTAGIPNWGIAAGAIVLIGGGVVYMRRRD</sequence>
<dbReference type="AlphaFoldDB" id="L9YJU4"/>
<keyword evidence="1" id="KW-1133">Transmembrane helix</keyword>
<protein>
    <submittedName>
        <fullName evidence="2">Uncharacterized protein</fullName>
    </submittedName>
</protein>
<accession>L9YJU4</accession>
<reference evidence="2 3" key="1">
    <citation type="journal article" date="2014" name="PLoS Genet.">
        <title>Phylogenetically driven sequencing of extremely halophilic archaea reveals strategies for static and dynamic osmo-response.</title>
        <authorList>
            <person name="Becker E.A."/>
            <person name="Seitzer P.M."/>
            <person name="Tritt A."/>
            <person name="Larsen D."/>
            <person name="Krusor M."/>
            <person name="Yao A.I."/>
            <person name="Wu D."/>
            <person name="Madern D."/>
            <person name="Eisen J.A."/>
            <person name="Darling A.E."/>
            <person name="Facciotti M.T."/>
        </authorList>
    </citation>
    <scope>NUCLEOTIDE SEQUENCE [LARGE SCALE GENOMIC DNA]</scope>
    <source>
        <strain evidence="2 3">DSM 3751</strain>
    </source>
</reference>
<gene>
    <name evidence="2" type="ORF">C487_17415</name>
</gene>
<comment type="caution">
    <text evidence="2">The sequence shown here is derived from an EMBL/GenBank/DDBJ whole genome shotgun (WGS) entry which is preliminary data.</text>
</comment>
<name>L9YJU4_9EURY</name>
<dbReference type="EMBL" id="AOII01000099">
    <property type="protein sequence ID" value="ELY73203.1"/>
    <property type="molecule type" value="Genomic_DNA"/>
</dbReference>
<dbReference type="RefSeq" id="WP_006187022.1">
    <property type="nucleotide sequence ID" value="NZ_AOII01000099.1"/>
</dbReference>
<evidence type="ECO:0000256" key="1">
    <source>
        <dbReference type="SAM" id="Phobius"/>
    </source>
</evidence>
<proteinExistence type="predicted"/>
<dbReference type="PATRIC" id="fig|1227495.3.peg.3482"/>
<evidence type="ECO:0000313" key="3">
    <source>
        <dbReference type="Proteomes" id="UP000011618"/>
    </source>
</evidence>
<organism evidence="2 3">
    <name type="scientific">Natrinema pallidum DSM 3751</name>
    <dbReference type="NCBI Taxonomy" id="1227495"/>
    <lineage>
        <taxon>Archaea</taxon>
        <taxon>Methanobacteriati</taxon>
        <taxon>Methanobacteriota</taxon>
        <taxon>Stenosarchaea group</taxon>
        <taxon>Halobacteria</taxon>
        <taxon>Halobacteriales</taxon>
        <taxon>Natrialbaceae</taxon>
        <taxon>Natrinema</taxon>
    </lineage>
</organism>